<name>A0ABD5SIE7_9EURY</name>
<dbReference type="Proteomes" id="UP001596442">
    <property type="component" value="Unassembled WGS sequence"/>
</dbReference>
<feature type="non-terminal residue" evidence="2">
    <location>
        <position position="1"/>
    </location>
</feature>
<protein>
    <recommendedName>
        <fullName evidence="4">MFS transporter</fullName>
    </recommendedName>
</protein>
<keyword evidence="1" id="KW-0472">Membrane</keyword>
<dbReference type="EMBL" id="JBHSWW010000636">
    <property type="protein sequence ID" value="MFC6755239.1"/>
    <property type="molecule type" value="Genomic_DNA"/>
</dbReference>
<keyword evidence="1" id="KW-1133">Transmembrane helix</keyword>
<keyword evidence="1" id="KW-0812">Transmembrane</keyword>
<proteinExistence type="predicted"/>
<evidence type="ECO:0000313" key="2">
    <source>
        <dbReference type="EMBL" id="MFC6755239.1"/>
    </source>
</evidence>
<feature type="transmembrane region" description="Helical" evidence="1">
    <location>
        <begin position="31"/>
        <end position="48"/>
    </location>
</feature>
<reference evidence="2 3" key="1">
    <citation type="journal article" date="2019" name="Int. J. Syst. Evol. Microbiol.">
        <title>The Global Catalogue of Microorganisms (GCM) 10K type strain sequencing project: providing services to taxonomists for standard genome sequencing and annotation.</title>
        <authorList>
            <consortium name="The Broad Institute Genomics Platform"/>
            <consortium name="The Broad Institute Genome Sequencing Center for Infectious Disease"/>
            <person name="Wu L."/>
            <person name="Ma J."/>
        </authorList>
    </citation>
    <scope>NUCLEOTIDE SEQUENCE [LARGE SCALE GENOMIC DNA]</scope>
    <source>
        <strain evidence="2 3">CGMCC 1.3239</strain>
    </source>
</reference>
<evidence type="ECO:0008006" key="4">
    <source>
        <dbReference type="Google" id="ProtNLM"/>
    </source>
</evidence>
<comment type="caution">
    <text evidence="2">The sequence shown here is derived from an EMBL/GenBank/DDBJ whole genome shotgun (WGS) entry which is preliminary data.</text>
</comment>
<organism evidence="2 3">
    <name type="scientific">Halorubrum tibetense</name>
    <dbReference type="NCBI Taxonomy" id="175631"/>
    <lineage>
        <taxon>Archaea</taxon>
        <taxon>Methanobacteriati</taxon>
        <taxon>Methanobacteriota</taxon>
        <taxon>Stenosarchaea group</taxon>
        <taxon>Halobacteria</taxon>
        <taxon>Halobacteriales</taxon>
        <taxon>Haloferacaceae</taxon>
        <taxon>Halorubrum</taxon>
    </lineage>
</organism>
<evidence type="ECO:0000313" key="3">
    <source>
        <dbReference type="Proteomes" id="UP001596442"/>
    </source>
</evidence>
<feature type="transmembrane region" description="Helical" evidence="1">
    <location>
        <begin position="7"/>
        <end position="25"/>
    </location>
</feature>
<dbReference type="AlphaFoldDB" id="A0ABD5SIE7"/>
<evidence type="ECO:0000256" key="1">
    <source>
        <dbReference type="SAM" id="Phobius"/>
    </source>
</evidence>
<gene>
    <name evidence="2" type="ORF">ACFQEU_17465</name>
</gene>
<keyword evidence="3" id="KW-1185">Reference proteome</keyword>
<sequence length="60" mass="5935">ETAPVNVAALGFVLGVGAFLVGPLAGVVSGPLALVAAGLVLLATGLGAERGRREVLERIR</sequence>
<accession>A0ABD5SIE7</accession>